<evidence type="ECO:0000313" key="3">
    <source>
        <dbReference type="Proteomes" id="UP001500653"/>
    </source>
</evidence>
<reference evidence="2 3" key="1">
    <citation type="journal article" date="2019" name="Int. J. Syst. Evol. Microbiol.">
        <title>The Global Catalogue of Microorganisms (GCM) 10K type strain sequencing project: providing services to taxonomists for standard genome sequencing and annotation.</title>
        <authorList>
            <consortium name="The Broad Institute Genomics Platform"/>
            <consortium name="The Broad Institute Genome Sequencing Center for Infectious Disease"/>
            <person name="Wu L."/>
            <person name="Ma J."/>
        </authorList>
    </citation>
    <scope>NUCLEOTIDE SEQUENCE [LARGE SCALE GENOMIC DNA]</scope>
    <source>
        <strain evidence="2 3">JCM 13023</strain>
    </source>
</reference>
<dbReference type="InterPro" id="IPR000835">
    <property type="entry name" value="HTH_MarR-typ"/>
</dbReference>
<accession>A0ABN1W3E9</accession>
<dbReference type="SUPFAM" id="SSF46785">
    <property type="entry name" value="Winged helix' DNA-binding domain"/>
    <property type="match status" value="1"/>
</dbReference>
<dbReference type="SMART" id="SM00347">
    <property type="entry name" value="HTH_MARR"/>
    <property type="match status" value="1"/>
</dbReference>
<evidence type="ECO:0000259" key="1">
    <source>
        <dbReference type="PROSITE" id="PS50995"/>
    </source>
</evidence>
<keyword evidence="3" id="KW-1185">Reference proteome</keyword>
<name>A0ABN1W3E9_9PSEU</name>
<proteinExistence type="predicted"/>
<comment type="caution">
    <text evidence="2">The sequence shown here is derived from an EMBL/GenBank/DDBJ whole genome shotgun (WGS) entry which is preliminary data.</text>
</comment>
<dbReference type="InterPro" id="IPR036388">
    <property type="entry name" value="WH-like_DNA-bd_sf"/>
</dbReference>
<dbReference type="PANTHER" id="PTHR33164:SF95">
    <property type="entry name" value="TRANSCRIPTIONAL REGULATOR"/>
    <property type="match status" value="1"/>
</dbReference>
<dbReference type="PANTHER" id="PTHR33164">
    <property type="entry name" value="TRANSCRIPTIONAL REGULATOR, MARR FAMILY"/>
    <property type="match status" value="1"/>
</dbReference>
<dbReference type="Proteomes" id="UP001500653">
    <property type="component" value="Unassembled WGS sequence"/>
</dbReference>
<dbReference type="InterPro" id="IPR036390">
    <property type="entry name" value="WH_DNA-bd_sf"/>
</dbReference>
<feature type="domain" description="HTH marR-type" evidence="1">
    <location>
        <begin position="17"/>
        <end position="159"/>
    </location>
</feature>
<protein>
    <recommendedName>
        <fullName evidence="1">HTH marR-type domain-containing protein</fullName>
    </recommendedName>
</protein>
<dbReference type="EMBL" id="BAAALN010000005">
    <property type="protein sequence ID" value="GAA1233904.1"/>
    <property type="molecule type" value="Genomic_DNA"/>
</dbReference>
<dbReference type="Gene3D" id="1.10.10.10">
    <property type="entry name" value="Winged helix-like DNA-binding domain superfamily/Winged helix DNA-binding domain"/>
    <property type="match status" value="1"/>
</dbReference>
<sequence length="160" mass="17876">MVNGKRAVVAEDELPIPQELLDAPGYVARRLYQAYLAVWVRMVDASITGPQFAVLVAVDDYPGEDQGSLAHVAALDRSTMADVVRRLEARGLLTRETAENDGRRKLLYLTDEGHEQLAGVNRRARDLDQKLVQGNDVTVTKQWLAELNALAEYWESLVED</sequence>
<gene>
    <name evidence="2" type="ORF">GCM10009676_16750</name>
</gene>
<organism evidence="2 3">
    <name type="scientific">Prauserella halophila</name>
    <dbReference type="NCBI Taxonomy" id="185641"/>
    <lineage>
        <taxon>Bacteria</taxon>
        <taxon>Bacillati</taxon>
        <taxon>Actinomycetota</taxon>
        <taxon>Actinomycetes</taxon>
        <taxon>Pseudonocardiales</taxon>
        <taxon>Pseudonocardiaceae</taxon>
        <taxon>Prauserella</taxon>
    </lineage>
</organism>
<dbReference type="Pfam" id="PF01047">
    <property type="entry name" value="MarR"/>
    <property type="match status" value="1"/>
</dbReference>
<dbReference type="InterPro" id="IPR039422">
    <property type="entry name" value="MarR/SlyA-like"/>
</dbReference>
<dbReference type="PROSITE" id="PS50995">
    <property type="entry name" value="HTH_MARR_2"/>
    <property type="match status" value="1"/>
</dbReference>
<evidence type="ECO:0000313" key="2">
    <source>
        <dbReference type="EMBL" id="GAA1233904.1"/>
    </source>
</evidence>